<dbReference type="InterPro" id="IPR013783">
    <property type="entry name" value="Ig-like_fold"/>
</dbReference>
<proteinExistence type="predicted"/>
<dbReference type="InterPro" id="IPR036179">
    <property type="entry name" value="Ig-like_dom_sf"/>
</dbReference>
<evidence type="ECO:0000313" key="6">
    <source>
        <dbReference type="Proteomes" id="UP000003688"/>
    </source>
</evidence>
<evidence type="ECO:0000313" key="5">
    <source>
        <dbReference type="EMBL" id="EEF58073.1"/>
    </source>
</evidence>
<dbReference type="Proteomes" id="UP000003688">
    <property type="component" value="Unassembled WGS sequence"/>
</dbReference>
<keyword evidence="1 3" id="KW-0732">Signal</keyword>
<dbReference type="GO" id="GO:0007156">
    <property type="term" value="P:homophilic cell adhesion via plasma membrane adhesion molecules"/>
    <property type="evidence" value="ECO:0007669"/>
    <property type="project" value="TreeGrafter"/>
</dbReference>
<dbReference type="GO" id="GO:0050808">
    <property type="term" value="P:synapse organization"/>
    <property type="evidence" value="ECO:0007669"/>
    <property type="project" value="TreeGrafter"/>
</dbReference>
<dbReference type="Gene3D" id="2.60.40.10">
    <property type="entry name" value="Immunoglobulins"/>
    <property type="match status" value="2"/>
</dbReference>
<keyword evidence="2" id="KW-1015">Disulfide bond</keyword>
<feature type="domain" description="Ig-like" evidence="4">
    <location>
        <begin position="248"/>
        <end position="334"/>
    </location>
</feature>
<gene>
    <name evidence="5" type="ORF">Cflav_PD1312</name>
</gene>
<comment type="caution">
    <text evidence="5">The sequence shown here is derived from an EMBL/GenBank/DDBJ whole genome shotgun (WGS) entry which is preliminary data.</text>
</comment>
<protein>
    <submittedName>
        <fullName evidence="5">Immunoglobulin I-set domain protein</fullName>
    </submittedName>
</protein>
<dbReference type="InterPro" id="IPR050958">
    <property type="entry name" value="Cell_Adh-Cytoskel_Orgn"/>
</dbReference>
<name>B9XPX6_PEDPL</name>
<dbReference type="InterPro" id="IPR013098">
    <property type="entry name" value="Ig_I-set"/>
</dbReference>
<dbReference type="PROSITE" id="PS50835">
    <property type="entry name" value="IG_LIKE"/>
    <property type="match status" value="2"/>
</dbReference>
<sequence precursor="true">MKMHKLITLSATTLAAFAYLRAEAQVQMSAGTYSQNFDTLANTGTANTWTDNSTLTGWYASKSAGAALAAYQAGTGSGTAGALYSFGASAATDRALGSIGSGTVGNLAYGVRLVNDTAEAVNNITISYTGEQWRNGGNATAQPLTFSYMVSATPITSSDAGTTLTWTAVPALDFTSPTTGATAAALDGNAAANQHVFSGIVLSGVSVLPGQEIFLRWLDLNDAGNDHALAIDNLTVSFTGAPPVTNPPAITTQPVSRTNNAASAATFTVVATGSAPLVYQWIKDGNALSDFGNVAGSAGPTLTITNLASSDAGSYSVVITNDAGAVTSSIVSLTIVDPAVNQQPASRTNIIGDTANFFASAAGVAPLSYQWKHNGTDIPDATTTALNVINAQAADQGSYQIVVSNPSGSITSAVATLTLLSTPSTQLARWDFNATNALSTASPAPSSGAGTALTVVGTNGSFASGSFSDAAGVPGSANSGWNTQFYPTQGTSNKMAGVQFNVNTVGYQNILLTWEQRHSNTASKYERLQYSTDGINFVDGDLIVMNATNNSFVFFSSDLSGIPGVNNNPNFAFRIVSEFESTAIGTTNANYVGTTGSYNAGTGGGTIRFDLVNVFGNAGSVTPTSIPLNIVLSGSNVTLSWTNASFTLQSATTVDGTYGTIAGATSPYTTSASGAQKFFRLKY</sequence>
<dbReference type="PANTHER" id="PTHR45080:SF8">
    <property type="entry name" value="IG-LIKE DOMAIN-CONTAINING PROTEIN"/>
    <property type="match status" value="1"/>
</dbReference>
<dbReference type="CDD" id="cd00096">
    <property type="entry name" value="Ig"/>
    <property type="match status" value="1"/>
</dbReference>
<dbReference type="AlphaFoldDB" id="B9XPX6"/>
<evidence type="ECO:0000259" key="4">
    <source>
        <dbReference type="PROSITE" id="PS50835"/>
    </source>
</evidence>
<accession>B9XPX6</accession>
<dbReference type="GO" id="GO:0005886">
    <property type="term" value="C:plasma membrane"/>
    <property type="evidence" value="ECO:0007669"/>
    <property type="project" value="TreeGrafter"/>
</dbReference>
<dbReference type="SUPFAM" id="SSF48726">
    <property type="entry name" value="Immunoglobulin"/>
    <property type="match status" value="2"/>
</dbReference>
<feature type="domain" description="Ig-like" evidence="4">
    <location>
        <begin position="338"/>
        <end position="418"/>
    </location>
</feature>
<dbReference type="OrthoDB" id="199792at2"/>
<dbReference type="InterPro" id="IPR007110">
    <property type="entry name" value="Ig-like_dom"/>
</dbReference>
<evidence type="ECO:0000256" key="1">
    <source>
        <dbReference type="ARBA" id="ARBA00022729"/>
    </source>
</evidence>
<feature type="signal peptide" evidence="3">
    <location>
        <begin position="1"/>
        <end position="24"/>
    </location>
</feature>
<keyword evidence="6" id="KW-1185">Reference proteome</keyword>
<reference evidence="5 6" key="1">
    <citation type="journal article" date="2011" name="J. Bacteriol.">
        <title>Genome sequence of 'Pedosphaera parvula' Ellin514, an aerobic Verrucomicrobial isolate from pasture soil.</title>
        <authorList>
            <person name="Kant R."/>
            <person name="van Passel M.W."/>
            <person name="Sangwan P."/>
            <person name="Palva A."/>
            <person name="Lucas S."/>
            <person name="Copeland A."/>
            <person name="Lapidus A."/>
            <person name="Glavina Del Rio T."/>
            <person name="Dalin E."/>
            <person name="Tice H."/>
            <person name="Bruce D."/>
            <person name="Goodwin L."/>
            <person name="Pitluck S."/>
            <person name="Chertkov O."/>
            <person name="Larimer F.W."/>
            <person name="Land M.L."/>
            <person name="Hauser L."/>
            <person name="Brettin T.S."/>
            <person name="Detter J.C."/>
            <person name="Han S."/>
            <person name="de Vos W.M."/>
            <person name="Janssen P.H."/>
            <person name="Smidt H."/>
        </authorList>
    </citation>
    <scope>NUCLEOTIDE SEQUENCE [LARGE SCALE GENOMIC DNA]</scope>
    <source>
        <strain evidence="5 6">Ellin514</strain>
    </source>
</reference>
<feature type="chain" id="PRO_5002894532" evidence="3">
    <location>
        <begin position="25"/>
        <end position="683"/>
    </location>
</feature>
<dbReference type="SMART" id="SM00409">
    <property type="entry name" value="IG"/>
    <property type="match status" value="2"/>
</dbReference>
<evidence type="ECO:0000256" key="3">
    <source>
        <dbReference type="SAM" id="SignalP"/>
    </source>
</evidence>
<dbReference type="EMBL" id="ABOX02000050">
    <property type="protein sequence ID" value="EEF58073.1"/>
    <property type="molecule type" value="Genomic_DNA"/>
</dbReference>
<dbReference type="STRING" id="320771.Cflav_PD1312"/>
<evidence type="ECO:0000256" key="2">
    <source>
        <dbReference type="ARBA" id="ARBA00023157"/>
    </source>
</evidence>
<dbReference type="PANTHER" id="PTHR45080">
    <property type="entry name" value="CONTACTIN 5"/>
    <property type="match status" value="1"/>
</dbReference>
<organism evidence="5 6">
    <name type="scientific">Pedosphaera parvula (strain Ellin514)</name>
    <dbReference type="NCBI Taxonomy" id="320771"/>
    <lineage>
        <taxon>Bacteria</taxon>
        <taxon>Pseudomonadati</taxon>
        <taxon>Verrucomicrobiota</taxon>
        <taxon>Pedosphaerae</taxon>
        <taxon>Pedosphaerales</taxon>
        <taxon>Pedosphaeraceae</taxon>
        <taxon>Pedosphaera</taxon>
    </lineage>
</organism>
<dbReference type="InterPro" id="IPR003599">
    <property type="entry name" value="Ig_sub"/>
</dbReference>
<dbReference type="RefSeq" id="WP_007417862.1">
    <property type="nucleotide sequence ID" value="NZ_ABOX02000050.1"/>
</dbReference>
<dbReference type="Pfam" id="PF07679">
    <property type="entry name" value="I-set"/>
    <property type="match status" value="2"/>
</dbReference>